<dbReference type="AlphaFoldDB" id="A0A5D0MF10"/>
<name>A0A5D0MF10_9BACT</name>
<evidence type="ECO:0000313" key="2">
    <source>
        <dbReference type="EMBL" id="TYB30475.1"/>
    </source>
</evidence>
<dbReference type="EMBL" id="VSIX01000134">
    <property type="protein sequence ID" value="TYB30475.1"/>
    <property type="molecule type" value="Genomic_DNA"/>
</dbReference>
<feature type="transmembrane region" description="Helical" evidence="1">
    <location>
        <begin position="7"/>
        <end position="28"/>
    </location>
</feature>
<accession>A0A5D0MF10</accession>
<keyword evidence="1" id="KW-0812">Transmembrane</keyword>
<organism evidence="2 3">
    <name type="scientific">Candidatus Mcinerneyibacterium aminivorans</name>
    <dbReference type="NCBI Taxonomy" id="2703815"/>
    <lineage>
        <taxon>Bacteria</taxon>
        <taxon>Candidatus Macinerneyibacteriota</taxon>
        <taxon>Candidatus Mcinerneyibacteria</taxon>
        <taxon>Candidatus Mcinerneyibacteriales</taxon>
        <taxon>Candidatus Mcinerneyibacteriaceae</taxon>
        <taxon>Candidatus Mcinerneyibacterium</taxon>
    </lineage>
</organism>
<comment type="caution">
    <text evidence="2">The sequence shown here is derived from an EMBL/GenBank/DDBJ whole genome shotgun (WGS) entry which is preliminary data.</text>
</comment>
<proteinExistence type="predicted"/>
<sequence length="100" mass="11181">MKQTLGCLIYIVYLLIGLVALAAIMGGLEDWIGIPWYIVIFIALPVAFIPIVRTVLGIMGAIHSFGWSPTFAIIFFCWPLILYLIGTLVIGIEDLVKRNW</sequence>
<reference evidence="2" key="1">
    <citation type="submission" date="2019-08" db="EMBL/GenBank/DDBJ databases">
        <title>Genomic characterization of a novel candidate phylum (ARYD3) from a high temperature, high salinity tertiary oil reservoir in north central Oklahoma, USA.</title>
        <authorList>
            <person name="Youssef N.H."/>
            <person name="Yadav A."/>
            <person name="Elshahed M.S."/>
        </authorList>
    </citation>
    <scope>NUCLEOTIDE SEQUENCE [LARGE SCALE GENOMIC DNA]</scope>
    <source>
        <strain evidence="2">ARYD3</strain>
    </source>
</reference>
<evidence type="ECO:0000313" key="3">
    <source>
        <dbReference type="Proteomes" id="UP000324143"/>
    </source>
</evidence>
<gene>
    <name evidence="2" type="ORF">FXF47_09125</name>
</gene>
<dbReference type="Proteomes" id="UP000324143">
    <property type="component" value="Unassembled WGS sequence"/>
</dbReference>
<feature type="transmembrane region" description="Helical" evidence="1">
    <location>
        <begin position="34"/>
        <end position="59"/>
    </location>
</feature>
<feature type="transmembrane region" description="Helical" evidence="1">
    <location>
        <begin position="71"/>
        <end position="92"/>
    </location>
</feature>
<protein>
    <submittedName>
        <fullName evidence="2">Uncharacterized protein</fullName>
    </submittedName>
</protein>
<evidence type="ECO:0000256" key="1">
    <source>
        <dbReference type="SAM" id="Phobius"/>
    </source>
</evidence>
<keyword evidence="1" id="KW-0472">Membrane</keyword>
<keyword evidence="3" id="KW-1185">Reference proteome</keyword>
<keyword evidence="1" id="KW-1133">Transmembrane helix</keyword>